<dbReference type="SUPFAM" id="SSF53756">
    <property type="entry name" value="UDP-Glycosyltransferase/glycogen phosphorylase"/>
    <property type="match status" value="1"/>
</dbReference>
<dbReference type="GO" id="GO:0016757">
    <property type="term" value="F:glycosyltransferase activity"/>
    <property type="evidence" value="ECO:0007669"/>
    <property type="project" value="InterPro"/>
</dbReference>
<reference evidence="2 3" key="1">
    <citation type="submission" date="2018-10" db="EMBL/GenBank/DDBJ databases">
        <title>Thermophilic Lithotrophy and Phototrophy in an Intertidal, Iron-rich, Geothermal Spring.</title>
        <authorList>
            <person name="Ward L.M."/>
            <person name="Idei A."/>
            <person name="Nakagawa M."/>
            <person name="Ueno Y."/>
            <person name="Fischer W."/>
            <person name="Mcglynn S.E."/>
        </authorList>
    </citation>
    <scope>NUCLEOTIDE SEQUENCE [LARGE SCALE GENOMIC DNA]</scope>
    <source>
        <strain evidence="2">J137</strain>
    </source>
</reference>
<name>A0A3M0Z1K5_9BACT</name>
<organism evidence="2 3">
    <name type="scientific">Candidatus Dojkabacteria bacterium</name>
    <dbReference type="NCBI Taxonomy" id="2099670"/>
    <lineage>
        <taxon>Bacteria</taxon>
        <taxon>Candidatus Dojkabacteria</taxon>
    </lineage>
</organism>
<dbReference type="Gene3D" id="3.40.50.2000">
    <property type="entry name" value="Glycogen Phosphorylase B"/>
    <property type="match status" value="1"/>
</dbReference>
<keyword evidence="2" id="KW-0808">Transferase</keyword>
<dbReference type="PANTHER" id="PTHR45947">
    <property type="entry name" value="SULFOQUINOVOSYL TRANSFERASE SQD2"/>
    <property type="match status" value="1"/>
</dbReference>
<dbReference type="InterPro" id="IPR050194">
    <property type="entry name" value="Glycosyltransferase_grp1"/>
</dbReference>
<feature type="non-terminal residue" evidence="2">
    <location>
        <position position="1"/>
    </location>
</feature>
<evidence type="ECO:0000313" key="3">
    <source>
        <dbReference type="Proteomes" id="UP000269410"/>
    </source>
</evidence>
<evidence type="ECO:0000259" key="1">
    <source>
        <dbReference type="Pfam" id="PF00534"/>
    </source>
</evidence>
<dbReference type="Pfam" id="PF00534">
    <property type="entry name" value="Glycos_transf_1"/>
    <property type="match status" value="1"/>
</dbReference>
<dbReference type="Proteomes" id="UP000269410">
    <property type="component" value="Unassembled WGS sequence"/>
</dbReference>
<dbReference type="AlphaFoldDB" id="A0A3M0Z1K5"/>
<feature type="domain" description="Glycosyl transferase family 1" evidence="1">
    <location>
        <begin position="426"/>
        <end position="513"/>
    </location>
</feature>
<evidence type="ECO:0000313" key="2">
    <source>
        <dbReference type="EMBL" id="RMD77356.1"/>
    </source>
</evidence>
<proteinExistence type="predicted"/>
<dbReference type="PANTHER" id="PTHR45947:SF3">
    <property type="entry name" value="SULFOQUINOVOSYL TRANSFERASE SQD2"/>
    <property type="match status" value="1"/>
</dbReference>
<comment type="caution">
    <text evidence="2">The sequence shown here is derived from an EMBL/GenBank/DDBJ whole genome shotgun (WGS) entry which is preliminary data.</text>
</comment>
<dbReference type="InterPro" id="IPR001296">
    <property type="entry name" value="Glyco_trans_1"/>
</dbReference>
<accession>A0A3M0Z1K5</accession>
<dbReference type="EMBL" id="RFKV01000041">
    <property type="protein sequence ID" value="RMD77356.1"/>
    <property type="molecule type" value="Genomic_DNA"/>
</dbReference>
<protein>
    <submittedName>
        <fullName evidence="2">Glycosyltransferase</fullName>
    </submittedName>
</protein>
<sequence length="553" mass="65290">STPLAVMNQLIELGYDYYIFYDNFGLIREILHNPDQETLKILFGEIDFKNIFFYDIFALSSQKNNKSLNYQIIIDEIRSYLKVFTQEFSKIQETLKKQESMSIKGLLDTIQSLVESIKLKDSDIASLNQSLFSLQNELRLKDEIINSKDSDIATLRQTLISLENDLNQRNMLHKLEVEKLKSEIQQILNSKTWKYRNRYLAAKKLVTLPINYVRSGFDKFKQKFKKFFSRPIRLELLKPTDENYKHTKRSKPKVVYVGHSHHKITKSTQFLLDYLSEFFDLIDLADDSWKGGEYPDLSFIDGSYHSVIFFHSVPPIDTEEKIRCKNKIFIPMYDGFGNLEENFWSRFRDYKIINFSRKLHQEVTNLGLNSIYLQYFPKPNSFIKGEENTVFFWQRHTHLNINTITQLFKPDQKISIHIHTKVDPGQSYVAPNDDQITKYHITTSDWFEKKSDLLELVASKQIFVAPREYEGIGQSFLEAMAMGKVVIASDRPTMNEYIRHGETGILYDFHNIKPIDLENLEKIQKNTYQFMCNGYDKWIKERIKIIEFINQEI</sequence>
<gene>
    <name evidence="2" type="ORF">D6810_01190</name>
</gene>